<evidence type="ECO:0000313" key="2">
    <source>
        <dbReference type="EMBL" id="GEU35517.1"/>
    </source>
</evidence>
<dbReference type="AlphaFoldDB" id="A0A6L2JG22"/>
<reference evidence="2" key="1">
    <citation type="journal article" date="2019" name="Sci. Rep.">
        <title>Draft genome of Tanacetum cinerariifolium, the natural source of mosquito coil.</title>
        <authorList>
            <person name="Yamashiro T."/>
            <person name="Shiraishi A."/>
            <person name="Satake H."/>
            <person name="Nakayama K."/>
        </authorList>
    </citation>
    <scope>NUCLEOTIDE SEQUENCE</scope>
</reference>
<keyword evidence="1" id="KW-0175">Coiled coil</keyword>
<dbReference type="PANTHER" id="PTHR34958">
    <property type="entry name" value="CONDITIONAL LOSS-OF-GROWTH 1"/>
    <property type="match status" value="1"/>
</dbReference>
<gene>
    <name evidence="2" type="ORF">Tci_007495</name>
</gene>
<dbReference type="PANTHER" id="PTHR34958:SF1">
    <property type="entry name" value="ARMADILLO-LIKE HELICAL DOMAIN-CONTAINING PROTEIN"/>
    <property type="match status" value="1"/>
</dbReference>
<dbReference type="EMBL" id="BKCJ010000699">
    <property type="protein sequence ID" value="GEU35517.1"/>
    <property type="molecule type" value="Genomic_DNA"/>
</dbReference>
<accession>A0A6L2JG22</accession>
<protein>
    <submittedName>
        <fullName evidence="2">Uncharacterized protein</fullName>
    </submittedName>
</protein>
<sequence length="375" mass="42133">MAWVQCSVEVDDTTRVSIMGKSLRGESQMMKCKDQRKEARMVMASLRLSLESRYVLDSGVVAPLMLYMLEVLLPSQVCLISSLLDTTSQSFSIFHFPKILSSSQLTSKTRAFDLIMSLGVHGHLLKPILVDDASTVEEEYTQEPYVDKIMEILGTRKQDYLKAQSLSAYYMKFYFPSGRSSQGIAAAGDPESENVSSLAEVRSPGSVYRPEWGVTNGSLLDTPEACQDLLRLRFEQEAKLLRKSVAQVARWDQRIQAQELEIKNLEARLETEAEMKKAAEDKSVGLIKELEDLRARFSDLQVSNEHLSQQVATLQEQVSGEEKLKASFEEFKRYEDERVEQGCAELDARLDALSIDFDEELYPHMLTAIAGAGGS</sequence>
<comment type="caution">
    <text evidence="2">The sequence shown here is derived from an EMBL/GenBank/DDBJ whole genome shotgun (WGS) entry which is preliminary data.</text>
</comment>
<proteinExistence type="predicted"/>
<organism evidence="2">
    <name type="scientific">Tanacetum cinerariifolium</name>
    <name type="common">Dalmatian daisy</name>
    <name type="synonym">Chrysanthemum cinerariifolium</name>
    <dbReference type="NCBI Taxonomy" id="118510"/>
    <lineage>
        <taxon>Eukaryota</taxon>
        <taxon>Viridiplantae</taxon>
        <taxon>Streptophyta</taxon>
        <taxon>Embryophyta</taxon>
        <taxon>Tracheophyta</taxon>
        <taxon>Spermatophyta</taxon>
        <taxon>Magnoliopsida</taxon>
        <taxon>eudicotyledons</taxon>
        <taxon>Gunneridae</taxon>
        <taxon>Pentapetalae</taxon>
        <taxon>asterids</taxon>
        <taxon>campanulids</taxon>
        <taxon>Asterales</taxon>
        <taxon>Asteraceae</taxon>
        <taxon>Asteroideae</taxon>
        <taxon>Anthemideae</taxon>
        <taxon>Anthemidinae</taxon>
        <taxon>Tanacetum</taxon>
    </lineage>
</organism>
<feature type="coiled-coil region" evidence="1">
    <location>
        <begin position="248"/>
        <end position="324"/>
    </location>
</feature>
<name>A0A6L2JG22_TANCI</name>
<evidence type="ECO:0000256" key="1">
    <source>
        <dbReference type="SAM" id="Coils"/>
    </source>
</evidence>